<dbReference type="STRING" id="36807.Mlaev_00113"/>
<gene>
    <name evidence="6" type="primary">ykoC_1</name>
    <name evidence="6" type="ORF">Mlaev_00113</name>
</gene>
<name>A0A150HIG3_9MICO</name>
<evidence type="ECO:0000313" key="6">
    <source>
        <dbReference type="EMBL" id="KXZ61906.1"/>
    </source>
</evidence>
<dbReference type="PANTHER" id="PTHR33514">
    <property type="entry name" value="PROTEIN ABCI12, CHLOROPLASTIC"/>
    <property type="match status" value="1"/>
</dbReference>
<sequence>MSAAITDPWATADRENARALERINPLAKLAAPLPAMVLLVFTRDLATPLAFIVIAYVIVLLGARLTARVMLLLFVALPAAAVVIGASMSLWTDPARVGGTVLAHVGSWTLTSGALAVGFATGLRLAAIVALALIAGLTTTGPDLVRASVQQLRVPYRVGYTALAAFRFVPRFGHELDVIRQAHRVRGSHGGRGPFAAIARWWGYLVPLLAGAIRHAERVALSMDARAFGAHPDRTERHLVPWRARDTVFVVTFWLVSTGILIALFPWTPPSVS</sequence>
<dbReference type="EMBL" id="LRAD01000004">
    <property type="protein sequence ID" value="KXZ61906.1"/>
    <property type="molecule type" value="Genomic_DNA"/>
</dbReference>
<feature type="transmembrane region" description="Helical" evidence="5">
    <location>
        <begin position="247"/>
        <end position="267"/>
    </location>
</feature>
<keyword evidence="3 5" id="KW-1133">Transmembrane helix</keyword>
<dbReference type="PANTHER" id="PTHR33514:SF13">
    <property type="entry name" value="PROTEIN ABCI12, CHLOROPLASTIC"/>
    <property type="match status" value="1"/>
</dbReference>
<keyword evidence="2 5" id="KW-0812">Transmembrane</keyword>
<evidence type="ECO:0000256" key="1">
    <source>
        <dbReference type="ARBA" id="ARBA00004141"/>
    </source>
</evidence>
<evidence type="ECO:0000256" key="5">
    <source>
        <dbReference type="SAM" id="Phobius"/>
    </source>
</evidence>
<keyword evidence="4 5" id="KW-0472">Membrane</keyword>
<dbReference type="Proteomes" id="UP000075357">
    <property type="component" value="Unassembled WGS sequence"/>
</dbReference>
<reference evidence="6 7" key="1">
    <citation type="submission" date="2016-01" db="EMBL/GenBank/DDBJ databases">
        <title>Draft genome sequences of Microbacterium laevaniformans LCDC 91-0039 and the type strain of Microbacterium hominis LCDC 84-209.</title>
        <authorList>
            <person name="Bernier A.-M."/>
            <person name="Bernard K."/>
        </authorList>
    </citation>
    <scope>NUCLEOTIDE SEQUENCE [LARGE SCALE GENOMIC DNA]</scope>
    <source>
        <strain evidence="6 7">LCDC 91-0039</strain>
    </source>
</reference>
<dbReference type="InterPro" id="IPR003339">
    <property type="entry name" value="ABC/ECF_trnsptr_transmembrane"/>
</dbReference>
<accession>A0A150HIG3</accession>
<protein>
    <submittedName>
        <fullName evidence="6">Putative HMP/thiamine permease protein YkoC</fullName>
    </submittedName>
</protein>
<dbReference type="AlphaFoldDB" id="A0A150HIG3"/>
<keyword evidence="7" id="KW-1185">Reference proteome</keyword>
<evidence type="ECO:0000256" key="2">
    <source>
        <dbReference type="ARBA" id="ARBA00022692"/>
    </source>
</evidence>
<dbReference type="PATRIC" id="fig|36807.3.peg.115"/>
<comment type="subcellular location">
    <subcellularLocation>
        <location evidence="1">Membrane</location>
        <topology evidence="1">Multi-pass membrane protein</topology>
    </subcellularLocation>
</comment>
<dbReference type="CDD" id="cd16914">
    <property type="entry name" value="EcfT"/>
    <property type="match status" value="1"/>
</dbReference>
<dbReference type="RefSeq" id="WP_061681084.1">
    <property type="nucleotide sequence ID" value="NZ_LRAD01000004.1"/>
</dbReference>
<dbReference type="GO" id="GO:0005886">
    <property type="term" value="C:plasma membrane"/>
    <property type="evidence" value="ECO:0007669"/>
    <property type="project" value="UniProtKB-ARBA"/>
</dbReference>
<evidence type="ECO:0000256" key="3">
    <source>
        <dbReference type="ARBA" id="ARBA00022989"/>
    </source>
</evidence>
<feature type="transmembrane region" description="Helical" evidence="5">
    <location>
        <begin position="112"/>
        <end position="137"/>
    </location>
</feature>
<feature type="transmembrane region" description="Helical" evidence="5">
    <location>
        <begin position="45"/>
        <end position="63"/>
    </location>
</feature>
<proteinExistence type="predicted"/>
<organism evidence="6 7">
    <name type="scientific">Microbacterium laevaniformans</name>
    <dbReference type="NCBI Taxonomy" id="36807"/>
    <lineage>
        <taxon>Bacteria</taxon>
        <taxon>Bacillati</taxon>
        <taxon>Actinomycetota</taxon>
        <taxon>Actinomycetes</taxon>
        <taxon>Micrococcales</taxon>
        <taxon>Microbacteriaceae</taxon>
        <taxon>Microbacterium</taxon>
    </lineage>
</organism>
<evidence type="ECO:0000256" key="4">
    <source>
        <dbReference type="ARBA" id="ARBA00023136"/>
    </source>
</evidence>
<dbReference type="Pfam" id="PF02361">
    <property type="entry name" value="CbiQ"/>
    <property type="match status" value="1"/>
</dbReference>
<feature type="transmembrane region" description="Helical" evidence="5">
    <location>
        <begin position="70"/>
        <end position="92"/>
    </location>
</feature>
<comment type="caution">
    <text evidence="6">The sequence shown here is derived from an EMBL/GenBank/DDBJ whole genome shotgun (WGS) entry which is preliminary data.</text>
</comment>
<evidence type="ECO:0000313" key="7">
    <source>
        <dbReference type="Proteomes" id="UP000075357"/>
    </source>
</evidence>